<dbReference type="AlphaFoldDB" id="A0A0S7EYM2"/>
<dbReference type="EMBL" id="GBYX01473741">
    <property type="protein sequence ID" value="JAO07918.1"/>
    <property type="molecule type" value="Transcribed_RNA"/>
</dbReference>
<sequence>MRDTKLHNMPAQTSPGQTRSASGVGEPEHLDDKWATGTRRKWARDENVDLLECYYSSNPSERGYMQRLGKEWLLRHPQSTLSAKQLVAQCSNIRKRQLLSQLEIDEIQHKCYGKREEPGCQDCGDLTTSPHPVRGYTAPMSETELNETAADLRERIMTRMTTRPPRRQLQRLSEVPSESLIENVNAALRTIPTNTITETNELIYNSASVILEILGYKSNHETQYPPWKRRLEAKIKVTRREVSQLSELHKGTMKRPVPRKYRQMPIPEALETAKQRLQALSSRLKRYTRENESRRINRLFSTQPAKVYSQWQG</sequence>
<evidence type="ECO:0000256" key="2">
    <source>
        <dbReference type="SAM" id="MobiDB-lite"/>
    </source>
</evidence>
<accession>A0A0S7EYM2</accession>
<keyword evidence="1" id="KW-0175">Coiled coil</keyword>
<feature type="region of interest" description="Disordered" evidence="2">
    <location>
        <begin position="1"/>
        <end position="29"/>
    </location>
</feature>
<feature type="coiled-coil region" evidence="1">
    <location>
        <begin position="228"/>
        <end position="290"/>
    </location>
</feature>
<protein>
    <submittedName>
        <fullName evidence="3">PPUP7180</fullName>
    </submittedName>
</protein>
<proteinExistence type="predicted"/>
<reference evidence="3" key="1">
    <citation type="submission" date="2014-12" db="EMBL/GenBank/DDBJ databases">
        <title>Parallel Evolution in Life History Adaptation Evident in the Tissue-Specific Poeciliopsis prolifica transcriptome.</title>
        <authorList>
            <person name="Jue N.K."/>
            <person name="Foley R.J."/>
            <person name="Obergfell C."/>
            <person name="Reznick D.N."/>
            <person name="O'Neill R.J."/>
            <person name="O'Neill M.J."/>
        </authorList>
    </citation>
    <scope>NUCLEOTIDE SEQUENCE</scope>
</reference>
<name>A0A0S7EYM2_9TELE</name>
<gene>
    <name evidence="3" type="primary">PPUP7180</name>
</gene>
<organism evidence="3">
    <name type="scientific">Poeciliopsis prolifica</name>
    <name type="common">blackstripe livebearer</name>
    <dbReference type="NCBI Taxonomy" id="188132"/>
    <lineage>
        <taxon>Eukaryota</taxon>
        <taxon>Metazoa</taxon>
        <taxon>Chordata</taxon>
        <taxon>Craniata</taxon>
        <taxon>Vertebrata</taxon>
        <taxon>Euteleostomi</taxon>
        <taxon>Actinopterygii</taxon>
        <taxon>Neopterygii</taxon>
        <taxon>Teleostei</taxon>
        <taxon>Neoteleostei</taxon>
        <taxon>Acanthomorphata</taxon>
        <taxon>Ovalentaria</taxon>
        <taxon>Atherinomorphae</taxon>
        <taxon>Cyprinodontiformes</taxon>
        <taxon>Poeciliidae</taxon>
        <taxon>Poeciliinae</taxon>
        <taxon>Poeciliopsis</taxon>
    </lineage>
</organism>
<feature type="compositionally biased region" description="Polar residues" evidence="2">
    <location>
        <begin position="10"/>
        <end position="21"/>
    </location>
</feature>
<evidence type="ECO:0000256" key="1">
    <source>
        <dbReference type="SAM" id="Coils"/>
    </source>
</evidence>
<feature type="non-terminal residue" evidence="3">
    <location>
        <position position="313"/>
    </location>
</feature>
<evidence type="ECO:0000313" key="3">
    <source>
        <dbReference type="EMBL" id="JAO07918.1"/>
    </source>
</evidence>